<dbReference type="OrthoDB" id="72677at2759"/>
<evidence type="ECO:0000313" key="3">
    <source>
        <dbReference type="Proteomes" id="UP000794436"/>
    </source>
</evidence>
<evidence type="ECO:0000256" key="1">
    <source>
        <dbReference type="SAM" id="MobiDB-lite"/>
    </source>
</evidence>
<proteinExistence type="predicted"/>
<name>A0A8K1FES7_PYTOL</name>
<comment type="caution">
    <text evidence="2">The sequence shown here is derived from an EMBL/GenBank/DDBJ whole genome shotgun (WGS) entry which is preliminary data.</text>
</comment>
<gene>
    <name evidence="2" type="ORF">Poli38472_004830</name>
</gene>
<dbReference type="AlphaFoldDB" id="A0A8K1FES7"/>
<dbReference type="EMBL" id="SPLM01000109">
    <property type="protein sequence ID" value="TMW59761.1"/>
    <property type="molecule type" value="Genomic_DNA"/>
</dbReference>
<protein>
    <submittedName>
        <fullName evidence="2">Uncharacterized protein</fullName>
    </submittedName>
</protein>
<keyword evidence="3" id="KW-1185">Reference proteome</keyword>
<accession>A0A8K1FES7</accession>
<organism evidence="2 3">
    <name type="scientific">Pythium oligandrum</name>
    <name type="common">Mycoparasitic fungus</name>
    <dbReference type="NCBI Taxonomy" id="41045"/>
    <lineage>
        <taxon>Eukaryota</taxon>
        <taxon>Sar</taxon>
        <taxon>Stramenopiles</taxon>
        <taxon>Oomycota</taxon>
        <taxon>Peronosporomycetes</taxon>
        <taxon>Pythiales</taxon>
        <taxon>Pythiaceae</taxon>
        <taxon>Pythium</taxon>
    </lineage>
</organism>
<reference evidence="2" key="1">
    <citation type="submission" date="2019-03" db="EMBL/GenBank/DDBJ databases">
        <title>Long read genome sequence of the mycoparasitic Pythium oligandrum ATCC 38472 isolated from sugarbeet rhizosphere.</title>
        <authorList>
            <person name="Gaulin E."/>
        </authorList>
    </citation>
    <scope>NUCLEOTIDE SEQUENCE</scope>
    <source>
        <strain evidence="2">ATCC 38472_TT</strain>
    </source>
</reference>
<sequence length="423" mass="47324">MNTMHVSDEAPTDVRAAFFGDVDVGTMTDIDLEPLGPRLGGLEGIDGLFDDANNSTSEESSKSTEKLTQVTPCGACTPQPPTTKPKRRRGTRNDSSVKSVDIVKRRKLSIEQLRTEVRDHEATLRRLQQLTGPARSRATFSLWEEIVKRQRDARGRVEVENAKLREMLQVQKTVARSLRKMIRQHSLMAMPERMTPKQPQVNVDAIFQAIRASMATRPFAADDMIQAFGLDQYAGNCNDVKVRLGCLDYYFCREIPFPYEATVLALRKCMNGMRMELGDGVNDAVLQTETVNSPQFSLALDANRVGLAAEIFVVGQRETQVDRMVISLESRVYMSGALLRGRRVCLREQACLVIESASLDGSPSTLVKSGTRCWPGMDDESLQVSQKQFDSLSQGLIHSCRENVETMTQKVENILMDEALKKR</sequence>
<dbReference type="Proteomes" id="UP000794436">
    <property type="component" value="Unassembled WGS sequence"/>
</dbReference>
<evidence type="ECO:0000313" key="2">
    <source>
        <dbReference type="EMBL" id="TMW59761.1"/>
    </source>
</evidence>
<feature type="region of interest" description="Disordered" evidence="1">
    <location>
        <begin position="46"/>
        <end position="100"/>
    </location>
</feature>